<proteinExistence type="predicted"/>
<accession>A0A4U5LV61</accession>
<evidence type="ECO:0000313" key="1">
    <source>
        <dbReference type="EMBL" id="TKR60026.1"/>
    </source>
</evidence>
<dbReference type="Proteomes" id="UP000298663">
    <property type="component" value="Unassembled WGS sequence"/>
</dbReference>
<organism evidence="1 2">
    <name type="scientific">Steinernema carpocapsae</name>
    <name type="common">Entomopathogenic nematode</name>
    <dbReference type="NCBI Taxonomy" id="34508"/>
    <lineage>
        <taxon>Eukaryota</taxon>
        <taxon>Metazoa</taxon>
        <taxon>Ecdysozoa</taxon>
        <taxon>Nematoda</taxon>
        <taxon>Chromadorea</taxon>
        <taxon>Rhabditida</taxon>
        <taxon>Tylenchina</taxon>
        <taxon>Panagrolaimomorpha</taxon>
        <taxon>Strongyloidoidea</taxon>
        <taxon>Steinernematidae</taxon>
        <taxon>Steinernema</taxon>
    </lineage>
</organism>
<gene>
    <name evidence="1" type="ORF">L596_029617</name>
</gene>
<comment type="caution">
    <text evidence="1">The sequence shown here is derived from an EMBL/GenBank/DDBJ whole genome shotgun (WGS) entry which is preliminary data.</text>
</comment>
<dbReference type="EMBL" id="AZBU02000012">
    <property type="protein sequence ID" value="TKR60026.1"/>
    <property type="molecule type" value="Genomic_DNA"/>
</dbReference>
<protein>
    <submittedName>
        <fullName evidence="1">Uncharacterized protein</fullName>
    </submittedName>
</protein>
<keyword evidence="2" id="KW-1185">Reference proteome</keyword>
<reference evidence="1 2" key="2">
    <citation type="journal article" date="2019" name="G3 (Bethesda)">
        <title>Hybrid Assembly of the Genome of the Entomopathogenic Nematode Steinernema carpocapsae Identifies the X-Chromosome.</title>
        <authorList>
            <person name="Serra L."/>
            <person name="Macchietto M."/>
            <person name="Macias-Munoz A."/>
            <person name="McGill C.J."/>
            <person name="Rodriguez I.M."/>
            <person name="Rodriguez B."/>
            <person name="Murad R."/>
            <person name="Mortazavi A."/>
        </authorList>
    </citation>
    <scope>NUCLEOTIDE SEQUENCE [LARGE SCALE GENOMIC DNA]</scope>
    <source>
        <strain evidence="1 2">ALL</strain>
    </source>
</reference>
<reference evidence="1 2" key="1">
    <citation type="journal article" date="2015" name="Genome Biol.">
        <title>Comparative genomics of Steinernema reveals deeply conserved gene regulatory networks.</title>
        <authorList>
            <person name="Dillman A.R."/>
            <person name="Macchietto M."/>
            <person name="Porter C.F."/>
            <person name="Rogers A."/>
            <person name="Williams B."/>
            <person name="Antoshechkin I."/>
            <person name="Lee M.M."/>
            <person name="Goodwin Z."/>
            <person name="Lu X."/>
            <person name="Lewis E.E."/>
            <person name="Goodrich-Blair H."/>
            <person name="Stock S.P."/>
            <person name="Adams B.J."/>
            <person name="Sternberg P.W."/>
            <person name="Mortazavi A."/>
        </authorList>
    </citation>
    <scope>NUCLEOTIDE SEQUENCE [LARGE SCALE GENOMIC DNA]</scope>
    <source>
        <strain evidence="1 2">ALL</strain>
    </source>
</reference>
<sequence>MSDSRCLVLCPDLKFREFVMFTSTPLRSLTLMVDNHFAKLSLQQPTPLLSPRVPNVSTNRHVEICKAQFP</sequence>
<dbReference type="AlphaFoldDB" id="A0A4U5LV61"/>
<evidence type="ECO:0000313" key="2">
    <source>
        <dbReference type="Proteomes" id="UP000298663"/>
    </source>
</evidence>
<name>A0A4U5LV61_STECR</name>